<evidence type="ECO:0000313" key="3">
    <source>
        <dbReference type="Proteomes" id="UP000653730"/>
    </source>
</evidence>
<dbReference type="NCBIfam" id="TIGR02115">
    <property type="entry name" value="potass_kdpF"/>
    <property type="match status" value="1"/>
</dbReference>
<name>A0A926JTJ6_9FLAO</name>
<sequence length="40" mass="4638">MCPSIFPINFNNYKIMIVLLILAVVTLGYLFYAIVKPEKF</sequence>
<evidence type="ECO:0000256" key="1">
    <source>
        <dbReference type="SAM" id="Phobius"/>
    </source>
</evidence>
<proteinExistence type="predicted"/>
<dbReference type="RefSeq" id="WP_187966377.1">
    <property type="nucleotide sequence ID" value="NZ_JACVDC010000052.1"/>
</dbReference>
<accession>A0A926JTJ6</accession>
<dbReference type="Pfam" id="PF09604">
    <property type="entry name" value="Potass_KdpF"/>
    <property type="match status" value="1"/>
</dbReference>
<keyword evidence="3" id="KW-1185">Reference proteome</keyword>
<dbReference type="AlphaFoldDB" id="A0A926JTJ6"/>
<keyword evidence="1" id="KW-0472">Membrane</keyword>
<organism evidence="2 3">
    <name type="scientific">Sinomicrobium weinanense</name>
    <dbReference type="NCBI Taxonomy" id="2842200"/>
    <lineage>
        <taxon>Bacteria</taxon>
        <taxon>Pseudomonadati</taxon>
        <taxon>Bacteroidota</taxon>
        <taxon>Flavobacteriia</taxon>
        <taxon>Flavobacteriales</taxon>
        <taxon>Flavobacteriaceae</taxon>
        <taxon>Sinomicrobium</taxon>
    </lineage>
</organism>
<comment type="caution">
    <text evidence="2">The sequence shown here is derived from an EMBL/GenBank/DDBJ whole genome shotgun (WGS) entry which is preliminary data.</text>
</comment>
<dbReference type="InterPro" id="IPR011726">
    <property type="entry name" value="KdpF"/>
</dbReference>
<reference evidence="2 3" key="1">
    <citation type="submission" date="2020-09" db="EMBL/GenBank/DDBJ databases">
        <title>Sinomicrobium weinanense sp. nov., a halophilic bacteria isolated from saline-alkali soil.</title>
        <authorList>
            <person name="Wu P."/>
            <person name="Ren H."/>
            <person name="Mei Y."/>
            <person name="Liang Y."/>
            <person name="Chen Z."/>
        </authorList>
    </citation>
    <scope>NUCLEOTIDE SEQUENCE [LARGE SCALE GENOMIC DNA]</scope>
    <source>
        <strain evidence="2 3">FJxs</strain>
    </source>
</reference>
<dbReference type="Proteomes" id="UP000653730">
    <property type="component" value="Unassembled WGS sequence"/>
</dbReference>
<dbReference type="GO" id="GO:0008556">
    <property type="term" value="F:P-type potassium transmembrane transporter activity"/>
    <property type="evidence" value="ECO:0007669"/>
    <property type="project" value="InterPro"/>
</dbReference>
<protein>
    <submittedName>
        <fullName evidence="2">K(+)-transporting ATPase subunit F</fullName>
    </submittedName>
</protein>
<gene>
    <name evidence="2" type="primary">kdpF</name>
    <name evidence="2" type="ORF">IBL28_14790</name>
</gene>
<feature type="transmembrane region" description="Helical" evidence="1">
    <location>
        <begin position="15"/>
        <end position="35"/>
    </location>
</feature>
<dbReference type="GO" id="GO:0005886">
    <property type="term" value="C:plasma membrane"/>
    <property type="evidence" value="ECO:0007669"/>
    <property type="project" value="InterPro"/>
</dbReference>
<keyword evidence="1" id="KW-1133">Transmembrane helix</keyword>
<dbReference type="EMBL" id="JACVDC010000052">
    <property type="protein sequence ID" value="MBC9797240.1"/>
    <property type="molecule type" value="Genomic_DNA"/>
</dbReference>
<keyword evidence="1" id="KW-0812">Transmembrane</keyword>
<evidence type="ECO:0000313" key="2">
    <source>
        <dbReference type="EMBL" id="MBC9797240.1"/>
    </source>
</evidence>